<dbReference type="InterPro" id="IPR004299">
    <property type="entry name" value="MBOAT_fam"/>
</dbReference>
<dbReference type="PANTHER" id="PTHR10408">
    <property type="entry name" value="STEROL O-ACYLTRANSFERASE"/>
    <property type="match status" value="1"/>
</dbReference>
<reference evidence="15" key="2">
    <citation type="submission" date="2015-01" db="EMBL/GenBank/DDBJ databases">
        <title>Evolutionary Origins and Diversification of the Mycorrhizal Mutualists.</title>
        <authorList>
            <consortium name="DOE Joint Genome Institute"/>
            <consortium name="Mycorrhizal Genomics Consortium"/>
            <person name="Kohler A."/>
            <person name="Kuo A."/>
            <person name="Nagy L.G."/>
            <person name="Floudas D."/>
            <person name="Copeland A."/>
            <person name="Barry K.W."/>
            <person name="Cichocki N."/>
            <person name="Veneault-Fourrey C."/>
            <person name="LaButti K."/>
            <person name="Lindquist E.A."/>
            <person name="Lipzen A."/>
            <person name="Lundell T."/>
            <person name="Morin E."/>
            <person name="Murat C."/>
            <person name="Riley R."/>
            <person name="Ohm R."/>
            <person name="Sun H."/>
            <person name="Tunlid A."/>
            <person name="Henrissat B."/>
            <person name="Grigoriev I.V."/>
            <person name="Hibbett D.S."/>
            <person name="Martin F."/>
        </authorList>
    </citation>
    <scope>NUCLEOTIDE SEQUENCE [LARGE SCALE GENOMIC DNA]</scope>
    <source>
        <strain evidence="15">F 1598</strain>
    </source>
</reference>
<keyword evidence="5 10" id="KW-0256">Endoplasmic reticulum</keyword>
<dbReference type="OrthoDB" id="10039049at2759"/>
<reference evidence="14 15" key="1">
    <citation type="submission" date="2014-04" db="EMBL/GenBank/DDBJ databases">
        <authorList>
            <consortium name="DOE Joint Genome Institute"/>
            <person name="Kuo A."/>
            <person name="Tarkka M."/>
            <person name="Buscot F."/>
            <person name="Kohler A."/>
            <person name="Nagy L.G."/>
            <person name="Floudas D."/>
            <person name="Copeland A."/>
            <person name="Barry K.W."/>
            <person name="Cichocki N."/>
            <person name="Veneault-Fourrey C."/>
            <person name="LaButti K."/>
            <person name="Lindquist E.A."/>
            <person name="Lipzen A."/>
            <person name="Lundell T."/>
            <person name="Morin E."/>
            <person name="Murat C."/>
            <person name="Sun H."/>
            <person name="Tunlid A."/>
            <person name="Henrissat B."/>
            <person name="Grigoriev I.V."/>
            <person name="Hibbett D.S."/>
            <person name="Martin F."/>
            <person name="Nordberg H.P."/>
            <person name="Cantor M.N."/>
            <person name="Hua S.X."/>
        </authorList>
    </citation>
    <scope>NUCLEOTIDE SEQUENCE [LARGE SCALE GENOMIC DNA]</scope>
    <source>
        <strain evidence="14 15">F 1598</strain>
    </source>
</reference>
<evidence type="ECO:0000256" key="1">
    <source>
        <dbReference type="ARBA" id="ARBA00004477"/>
    </source>
</evidence>
<dbReference type="FunCoup" id="A0A0C3BV38">
    <property type="interactions" value="171"/>
</dbReference>
<dbReference type="STRING" id="765440.A0A0C3BV38"/>
<evidence type="ECO:0000256" key="8">
    <source>
        <dbReference type="ARBA" id="ARBA00023315"/>
    </source>
</evidence>
<evidence type="ECO:0000256" key="2">
    <source>
        <dbReference type="ARBA" id="ARBA00009010"/>
    </source>
</evidence>
<evidence type="ECO:0000256" key="7">
    <source>
        <dbReference type="ARBA" id="ARBA00023136"/>
    </source>
</evidence>
<evidence type="ECO:0000256" key="3">
    <source>
        <dbReference type="ARBA" id="ARBA00022679"/>
    </source>
</evidence>
<dbReference type="Pfam" id="PF03062">
    <property type="entry name" value="MBOAT"/>
    <property type="match status" value="1"/>
</dbReference>
<dbReference type="GO" id="GO:0034737">
    <property type="term" value="F:ergosterol O-acyltransferase activity"/>
    <property type="evidence" value="ECO:0007669"/>
    <property type="project" value="TreeGrafter"/>
</dbReference>
<evidence type="ECO:0000256" key="9">
    <source>
        <dbReference type="ARBA" id="ARBA00023568"/>
    </source>
</evidence>
<evidence type="ECO:0000256" key="10">
    <source>
        <dbReference type="PIRNR" id="PIRNR000439"/>
    </source>
</evidence>
<evidence type="ECO:0000256" key="4">
    <source>
        <dbReference type="ARBA" id="ARBA00022692"/>
    </source>
</evidence>
<feature type="transmembrane region" description="Helical" evidence="13">
    <location>
        <begin position="402"/>
        <end position="422"/>
    </location>
</feature>
<feature type="transmembrane region" description="Helical" evidence="13">
    <location>
        <begin position="442"/>
        <end position="461"/>
    </location>
</feature>
<keyword evidence="3 10" id="KW-0808">Transferase</keyword>
<sequence length="599" mass="67785">MATLAPPSSTPTKGVPTAPPVGQTHSRGFKTTDGTIYVSQPFRTKSSKKLRALITFAPRKSHFDTTNELSGTNEFRGFFTLFWMSMFLFTLRTYITSLETNGYPLNFAFATMFSRDAVTLAISDAVLVLTTGLCVPFAKAISKGWIRYYWSGVVLQHFLQTLILFTAVTWTFNRQWPWVQSGFLTLHSLVMIMKMHSYITINGYLQFVSISSQQVLEELRRATVDVGGWDEAMATAKAHREELDAANASISTGSESEWTPSITPAELNGNAKTSAYASVSTANALRQRLMDISANSKISTPSVELPEFSSGTSIDHNESATPSPPSPHSLVDHPDEKISAIATEYTDMESELTSSGPKYVRWPDNITFKDFTVYQLIPTLVYELEYPRTDQIRPLYVFEKTVAFLGTFALLYTVTESFILPLTPTPDQSFFRSLLDLALPFMIAYILLFYIIFECICNGFAELSYFADRQFYEDWLTRRLHNHRWNSTSWDEFSRKWNKPVHTFLLRHIYASSISGWHVSRSTAMFITFVMSALAHELVMAVVTKKIRMYLFLLQLIQIPLIAASRTPAIKRNKLLGNIIFWVGLYAGFPLLCVAYVAY</sequence>
<evidence type="ECO:0000313" key="14">
    <source>
        <dbReference type="EMBL" id="KIM90418.1"/>
    </source>
</evidence>
<feature type="transmembrane region" description="Helical" evidence="13">
    <location>
        <begin position="78"/>
        <end position="97"/>
    </location>
</feature>
<feature type="region of interest" description="Disordered" evidence="12">
    <location>
        <begin position="1"/>
        <end position="31"/>
    </location>
</feature>
<evidence type="ECO:0000313" key="15">
    <source>
        <dbReference type="Proteomes" id="UP000054166"/>
    </source>
</evidence>
<dbReference type="InParanoid" id="A0A0C3BV38"/>
<evidence type="ECO:0000256" key="5">
    <source>
        <dbReference type="ARBA" id="ARBA00022824"/>
    </source>
</evidence>
<feature type="transmembrane region" description="Helical" evidence="13">
    <location>
        <begin position="149"/>
        <end position="170"/>
    </location>
</feature>
<organism evidence="14 15">
    <name type="scientific">Piloderma croceum (strain F 1598)</name>
    <dbReference type="NCBI Taxonomy" id="765440"/>
    <lineage>
        <taxon>Eukaryota</taxon>
        <taxon>Fungi</taxon>
        <taxon>Dikarya</taxon>
        <taxon>Basidiomycota</taxon>
        <taxon>Agaricomycotina</taxon>
        <taxon>Agaricomycetes</taxon>
        <taxon>Agaricomycetidae</taxon>
        <taxon>Atheliales</taxon>
        <taxon>Atheliaceae</taxon>
        <taxon>Piloderma</taxon>
    </lineage>
</organism>
<feature type="active site" evidence="11">
    <location>
        <position position="536"/>
    </location>
</feature>
<dbReference type="AlphaFoldDB" id="A0A0C3BV38"/>
<feature type="region of interest" description="Disordered" evidence="12">
    <location>
        <begin position="301"/>
        <end position="333"/>
    </location>
</feature>
<name>A0A0C3BV38_PILCF</name>
<evidence type="ECO:0000256" key="12">
    <source>
        <dbReference type="SAM" id="MobiDB-lite"/>
    </source>
</evidence>
<dbReference type="HOGENOM" id="CLU_018190_2_0_1"/>
<feature type="transmembrane region" description="Helical" evidence="13">
    <location>
        <begin position="117"/>
        <end position="137"/>
    </location>
</feature>
<accession>A0A0C3BV38</accession>
<feature type="compositionally biased region" description="Polar residues" evidence="12">
    <location>
        <begin position="1"/>
        <end position="12"/>
    </location>
</feature>
<evidence type="ECO:0000256" key="13">
    <source>
        <dbReference type="SAM" id="Phobius"/>
    </source>
</evidence>
<proteinExistence type="inferred from homology"/>
<protein>
    <recommendedName>
        <fullName evidence="10">O-acyltransferase</fullName>
    </recommendedName>
</protein>
<dbReference type="GO" id="GO:0008204">
    <property type="term" value="P:ergosterol metabolic process"/>
    <property type="evidence" value="ECO:0007669"/>
    <property type="project" value="TreeGrafter"/>
</dbReference>
<comment type="similarity">
    <text evidence="2 10">Belongs to the membrane-bound acyltransferase family. Sterol o-acyltransferase subfamily.</text>
</comment>
<dbReference type="EMBL" id="KN832973">
    <property type="protein sequence ID" value="KIM90418.1"/>
    <property type="molecule type" value="Genomic_DNA"/>
</dbReference>
<keyword evidence="6 13" id="KW-1133">Transmembrane helix</keyword>
<evidence type="ECO:0000256" key="6">
    <source>
        <dbReference type="ARBA" id="ARBA00022989"/>
    </source>
</evidence>
<keyword evidence="15" id="KW-1185">Reference proteome</keyword>
<keyword evidence="4 13" id="KW-0812">Transmembrane</keyword>
<dbReference type="PANTHER" id="PTHR10408:SF9">
    <property type="entry name" value="STEROL O-ACYLTRANSFERASE 2-RELATED"/>
    <property type="match status" value="1"/>
</dbReference>
<keyword evidence="7 10" id="KW-0472">Membrane</keyword>
<dbReference type="GO" id="GO:0005789">
    <property type="term" value="C:endoplasmic reticulum membrane"/>
    <property type="evidence" value="ECO:0007669"/>
    <property type="project" value="UniProtKB-SubCell"/>
</dbReference>
<dbReference type="Proteomes" id="UP000054166">
    <property type="component" value="Unassembled WGS sequence"/>
</dbReference>
<feature type="transmembrane region" description="Helical" evidence="13">
    <location>
        <begin position="579"/>
        <end position="598"/>
    </location>
</feature>
<dbReference type="PIRSF" id="PIRSF000439">
    <property type="entry name" value="Oat_ACAT_DAG_ARE"/>
    <property type="match status" value="1"/>
</dbReference>
<comment type="subcellular location">
    <subcellularLocation>
        <location evidence="1 10">Endoplasmic reticulum membrane</location>
        <topology evidence="1 10">Multi-pass membrane protein</topology>
    </subcellularLocation>
</comment>
<evidence type="ECO:0000256" key="11">
    <source>
        <dbReference type="PIRSR" id="PIRSR000439-1"/>
    </source>
</evidence>
<dbReference type="InterPro" id="IPR014371">
    <property type="entry name" value="Oat_ACAT_DAG_ARE"/>
</dbReference>
<keyword evidence="8 10" id="KW-0012">Acyltransferase</keyword>
<comment type="function">
    <text evidence="9">Sterol O-acyltransferase that catalyzes the formation of stery esters.</text>
</comment>
<gene>
    <name evidence="14" type="ORF">PILCRDRAFT_59882</name>
</gene>